<comment type="caution">
    <text evidence="2">The sequence shown here is derived from an EMBL/GenBank/DDBJ whole genome shotgun (WGS) entry which is preliminary data.</text>
</comment>
<gene>
    <name evidence="2" type="ORF">UW07_C0052G0004</name>
</gene>
<protein>
    <recommendedName>
        <fullName evidence="1">Aminoglycoside phosphotransferase domain-containing protein</fullName>
    </recommendedName>
</protein>
<feature type="domain" description="Aminoglycoside phosphotransferase" evidence="1">
    <location>
        <begin position="42"/>
        <end position="229"/>
    </location>
</feature>
<dbReference type="Gene3D" id="3.30.200.20">
    <property type="entry name" value="Phosphorylase Kinase, domain 1"/>
    <property type="match status" value="1"/>
</dbReference>
<organism evidence="2 3">
    <name type="scientific">Candidatus Nomurabacteria bacterium GW2011_GWF2_43_8</name>
    <dbReference type="NCBI Taxonomy" id="1618779"/>
    <lineage>
        <taxon>Bacteria</taxon>
        <taxon>Candidatus Nomuraibacteriota</taxon>
    </lineage>
</organism>
<dbReference type="Proteomes" id="UP000033831">
    <property type="component" value="Unassembled WGS sequence"/>
</dbReference>
<dbReference type="Gene3D" id="3.90.1200.10">
    <property type="match status" value="1"/>
</dbReference>
<dbReference type="InterPro" id="IPR002575">
    <property type="entry name" value="Aminoglycoside_PTrfase"/>
</dbReference>
<dbReference type="EMBL" id="LCGX01000052">
    <property type="protein sequence ID" value="KKT21920.1"/>
    <property type="molecule type" value="Genomic_DNA"/>
</dbReference>
<sequence>MEKKNNLENIKDVVNHAYGINPISVSRFNLIFSKFTTTDHHFLVKTKKEIFFVKRYEISNLEKIKNEIRNINKVSNKINIPRIVKTKTKKNYFTASKNIFVLYQYINGKNLKEMRVSLPYFFNVICDIEKKFLKVKTSKQIFYRFHSRIERFETKAKKLLKILERNSSPLVIENKKYLKFLIKEVEEMKSKILALNIKQHFIHGDLLMQNIILDQKEVFWVVDWEKSHEYITSIDILKSVLFTIFDPSKKNLNLNIKQMVKWSEYCFKRLPLENEELANVFDVYYFHFITGIDFLEKVYIKKQSLNKKMLHEDFLISKWLKRNKAKLQTNLNKILLIL</sequence>
<dbReference type="InterPro" id="IPR011009">
    <property type="entry name" value="Kinase-like_dom_sf"/>
</dbReference>
<accession>A0A0G1FHN4</accession>
<name>A0A0G1FHN4_9BACT</name>
<dbReference type="AlphaFoldDB" id="A0A0G1FHN4"/>
<dbReference type="SUPFAM" id="SSF56112">
    <property type="entry name" value="Protein kinase-like (PK-like)"/>
    <property type="match status" value="1"/>
</dbReference>
<proteinExistence type="predicted"/>
<evidence type="ECO:0000313" key="3">
    <source>
        <dbReference type="Proteomes" id="UP000033831"/>
    </source>
</evidence>
<dbReference type="Pfam" id="PF01636">
    <property type="entry name" value="APH"/>
    <property type="match status" value="1"/>
</dbReference>
<evidence type="ECO:0000313" key="2">
    <source>
        <dbReference type="EMBL" id="KKT21920.1"/>
    </source>
</evidence>
<reference evidence="2 3" key="1">
    <citation type="journal article" date="2015" name="Nature">
        <title>rRNA introns, odd ribosomes, and small enigmatic genomes across a large radiation of phyla.</title>
        <authorList>
            <person name="Brown C.T."/>
            <person name="Hug L.A."/>
            <person name="Thomas B.C."/>
            <person name="Sharon I."/>
            <person name="Castelle C.J."/>
            <person name="Singh A."/>
            <person name="Wilkins M.J."/>
            <person name="Williams K.H."/>
            <person name="Banfield J.F."/>
        </authorList>
    </citation>
    <scope>NUCLEOTIDE SEQUENCE [LARGE SCALE GENOMIC DNA]</scope>
</reference>
<evidence type="ECO:0000259" key="1">
    <source>
        <dbReference type="Pfam" id="PF01636"/>
    </source>
</evidence>